<feature type="transmembrane region" description="Helical" evidence="3">
    <location>
        <begin position="212"/>
        <end position="236"/>
    </location>
</feature>
<keyword evidence="1" id="KW-1015">Disulfide bond</keyword>
<comment type="caution">
    <text evidence="2">Lacks conserved residue(s) required for the propagation of feature annotation.</text>
</comment>
<dbReference type="InterPro" id="IPR035976">
    <property type="entry name" value="Sushi/SCR/CCP_sf"/>
</dbReference>
<gene>
    <name evidence="6" type="primary">vCRL1</name>
</gene>
<evidence type="ECO:0000259" key="5">
    <source>
        <dbReference type="PROSITE" id="PS50923"/>
    </source>
</evidence>
<feature type="chain" id="PRO_5003678061" evidence="4">
    <location>
        <begin position="27"/>
        <end position="261"/>
    </location>
</feature>
<evidence type="ECO:0000256" key="3">
    <source>
        <dbReference type="SAM" id="Phobius"/>
    </source>
</evidence>
<name>I3NN86_CIOIN</name>
<accession>I3NN86</accession>
<proteinExistence type="evidence at transcript level"/>
<evidence type="ECO:0000256" key="2">
    <source>
        <dbReference type="PROSITE-ProRule" id="PRU00302"/>
    </source>
</evidence>
<keyword evidence="2" id="KW-0768">Sushi</keyword>
<reference evidence="6" key="1">
    <citation type="journal article" date="2012" name="Mol. Biol. Evol.">
        <title>Blood System Formation in the Urochordate Ciona intestinalis Requires the Variable Receptor vCRL1.</title>
        <authorList>
            <person name="Sommer F."/>
            <person name="Awazu S."/>
            <person name="Anton-Erxleben F."/>
            <person name="Jiang D."/>
            <person name="Klimovich A.V."/>
            <person name="Klimovich B.V."/>
            <person name="Samoilovich M.P."/>
            <person name="Satou Y."/>
            <person name="Kruss M."/>
            <person name="Gelhaus C."/>
            <person name="Kurn U."/>
            <person name="Bosch T.C."/>
            <person name="Khalturin K."/>
        </authorList>
    </citation>
    <scope>NUCLEOTIDE SEQUENCE</scope>
</reference>
<keyword evidence="3" id="KW-0812">Transmembrane</keyword>
<evidence type="ECO:0000256" key="4">
    <source>
        <dbReference type="SAM" id="SignalP"/>
    </source>
</evidence>
<dbReference type="SUPFAM" id="SSF57535">
    <property type="entry name" value="Complement control module/SCR domain"/>
    <property type="match status" value="1"/>
</dbReference>
<dbReference type="Pfam" id="PF00084">
    <property type="entry name" value="Sushi"/>
    <property type="match status" value="1"/>
</dbReference>
<dbReference type="InterPro" id="IPR000436">
    <property type="entry name" value="Sushi_SCR_CCP_dom"/>
</dbReference>
<dbReference type="EMBL" id="JF419157">
    <property type="protein sequence ID" value="AEA08562.1"/>
    <property type="molecule type" value="mRNA"/>
</dbReference>
<keyword evidence="3" id="KW-0472">Membrane</keyword>
<dbReference type="AlphaFoldDB" id="I3NN86"/>
<feature type="domain" description="Sushi" evidence="5">
    <location>
        <begin position="129"/>
        <end position="201"/>
    </location>
</feature>
<keyword evidence="3" id="KW-1133">Transmembrane helix</keyword>
<evidence type="ECO:0000256" key="1">
    <source>
        <dbReference type="ARBA" id="ARBA00023157"/>
    </source>
</evidence>
<evidence type="ECO:0000313" key="6">
    <source>
        <dbReference type="EMBL" id="AEA08562.1"/>
    </source>
</evidence>
<sequence>MLSIKMFCYKVFQLTILLLQLTDVNCQFTLSALSLQHPTSSVGSNATATCNVTYTGSTTTTLTWKINDVSVQIYQIENGQIPLQASPPASGYDTLPSTTTSIVNTSDTFPMNLEIRNVNLTLNQANVTLSCPAPNCIQKVNLQIGVCQPITGNGVIATVSSSPCGFGCTVQYSCASGYTKNDVTATCQEDATFNTIPICTLSLRSKPLSDGAIAGIVIGCIIVVAIIIVVLIALFCKQICCCAFTILCLSWGTKEYTAGRS</sequence>
<organism evidence="6">
    <name type="scientific">Ciona intestinalis</name>
    <name type="common">Transparent sea squirt</name>
    <name type="synonym">Ascidia intestinalis</name>
    <dbReference type="NCBI Taxonomy" id="7719"/>
    <lineage>
        <taxon>Eukaryota</taxon>
        <taxon>Metazoa</taxon>
        <taxon>Chordata</taxon>
        <taxon>Tunicata</taxon>
        <taxon>Ascidiacea</taxon>
        <taxon>Phlebobranchia</taxon>
        <taxon>Cionidae</taxon>
        <taxon>Ciona</taxon>
    </lineage>
</organism>
<feature type="signal peptide" evidence="4">
    <location>
        <begin position="1"/>
        <end position="26"/>
    </location>
</feature>
<protein>
    <submittedName>
        <fullName evidence="6">VCRL1 variant A-1</fullName>
    </submittedName>
</protein>
<dbReference type="PROSITE" id="PS50923">
    <property type="entry name" value="SUSHI"/>
    <property type="match status" value="1"/>
</dbReference>
<keyword evidence="4" id="KW-0732">Signal</keyword>